<accession>A0A2P5E2K3</accession>
<feature type="compositionally biased region" description="Low complexity" evidence="1">
    <location>
        <begin position="10"/>
        <end position="24"/>
    </location>
</feature>
<sequence>MNRADLDLESISTRSSWTSSRSSTFDYDDGDTTNEQVSSITMVKLRSIGDYAEH</sequence>
<dbReference type="Proteomes" id="UP000237105">
    <property type="component" value="Unassembled WGS sequence"/>
</dbReference>
<organism evidence="2 3">
    <name type="scientific">Parasponia andersonii</name>
    <name type="common">Sponia andersonii</name>
    <dbReference type="NCBI Taxonomy" id="3476"/>
    <lineage>
        <taxon>Eukaryota</taxon>
        <taxon>Viridiplantae</taxon>
        <taxon>Streptophyta</taxon>
        <taxon>Embryophyta</taxon>
        <taxon>Tracheophyta</taxon>
        <taxon>Spermatophyta</taxon>
        <taxon>Magnoliopsida</taxon>
        <taxon>eudicotyledons</taxon>
        <taxon>Gunneridae</taxon>
        <taxon>Pentapetalae</taxon>
        <taxon>rosids</taxon>
        <taxon>fabids</taxon>
        <taxon>Rosales</taxon>
        <taxon>Cannabaceae</taxon>
        <taxon>Parasponia</taxon>
    </lineage>
</organism>
<dbReference type="EMBL" id="JXTB01000003">
    <property type="protein sequence ID" value="PON79772.1"/>
    <property type="molecule type" value="Genomic_DNA"/>
</dbReference>
<proteinExistence type="predicted"/>
<dbReference type="AlphaFoldDB" id="A0A2P5E2K3"/>
<comment type="caution">
    <text evidence="2">The sequence shown here is derived from an EMBL/GenBank/DDBJ whole genome shotgun (WGS) entry which is preliminary data.</text>
</comment>
<keyword evidence="3" id="KW-1185">Reference proteome</keyword>
<name>A0A2P5E2K3_PARAD</name>
<reference evidence="3" key="1">
    <citation type="submission" date="2016-06" db="EMBL/GenBank/DDBJ databases">
        <title>Parallel loss of symbiosis genes in relatives of nitrogen-fixing non-legume Parasponia.</title>
        <authorList>
            <person name="Van Velzen R."/>
            <person name="Holmer R."/>
            <person name="Bu F."/>
            <person name="Rutten L."/>
            <person name="Van Zeijl A."/>
            <person name="Liu W."/>
            <person name="Santuari L."/>
            <person name="Cao Q."/>
            <person name="Sharma T."/>
            <person name="Shen D."/>
            <person name="Roswanjaya Y."/>
            <person name="Wardhani T."/>
            <person name="Kalhor M.S."/>
            <person name="Jansen J."/>
            <person name="Van den Hoogen J."/>
            <person name="Gungor B."/>
            <person name="Hartog M."/>
            <person name="Hontelez J."/>
            <person name="Verver J."/>
            <person name="Yang W.-C."/>
            <person name="Schijlen E."/>
            <person name="Repin R."/>
            <person name="Schilthuizen M."/>
            <person name="Schranz E."/>
            <person name="Heidstra R."/>
            <person name="Miyata K."/>
            <person name="Fedorova E."/>
            <person name="Kohlen W."/>
            <person name="Bisseling T."/>
            <person name="Smit S."/>
            <person name="Geurts R."/>
        </authorList>
    </citation>
    <scope>NUCLEOTIDE SEQUENCE [LARGE SCALE GENOMIC DNA]</scope>
    <source>
        <strain evidence="3">cv. WU1-14</strain>
    </source>
</reference>
<evidence type="ECO:0000256" key="1">
    <source>
        <dbReference type="SAM" id="MobiDB-lite"/>
    </source>
</evidence>
<evidence type="ECO:0000313" key="2">
    <source>
        <dbReference type="EMBL" id="PON79772.1"/>
    </source>
</evidence>
<gene>
    <name evidence="2" type="ORF">PanWU01x14_010040</name>
</gene>
<feature type="region of interest" description="Disordered" evidence="1">
    <location>
        <begin position="1"/>
        <end position="33"/>
    </location>
</feature>
<feature type="non-terminal residue" evidence="2">
    <location>
        <position position="54"/>
    </location>
</feature>
<evidence type="ECO:0000313" key="3">
    <source>
        <dbReference type="Proteomes" id="UP000237105"/>
    </source>
</evidence>
<protein>
    <submittedName>
        <fullName evidence="2">Uncharacterized protein</fullName>
    </submittedName>
</protein>